<reference evidence="1 2" key="1">
    <citation type="journal article" date="2013" name="Genome Announc.">
        <title>Draft Genome Sequence of Winogradskyella psychrotolerans RS-3T, Isolated from the Marine Transect of Kongsfjorden, Ny-Alesund, Svalbard, Arctic Ocean.</title>
        <authorList>
            <person name="Kumar Pinnaka A."/>
            <person name="Ara S."/>
            <person name="Singh A."/>
            <person name="Shivaji S."/>
        </authorList>
    </citation>
    <scope>NUCLEOTIDE SEQUENCE [LARGE SCALE GENOMIC DNA]</scope>
    <source>
        <strain evidence="1 2">RS-3</strain>
    </source>
</reference>
<keyword evidence="2" id="KW-1185">Reference proteome</keyword>
<dbReference type="STRING" id="641526.ADIWIN_2937"/>
<comment type="caution">
    <text evidence="1">The sequence shown here is derived from an EMBL/GenBank/DDBJ whole genome shotgun (WGS) entry which is preliminary data.</text>
</comment>
<sequence>MVLVFDWLHIKDDTKIEVLQESSKYFQYYKISIKFNV</sequence>
<proteinExistence type="predicted"/>
<dbReference type="AlphaFoldDB" id="S7X7T0"/>
<accession>S7X7T0</accession>
<evidence type="ECO:0000313" key="1">
    <source>
        <dbReference type="EMBL" id="EPR72098.1"/>
    </source>
</evidence>
<gene>
    <name evidence="1" type="ORF">ADIWIN_2937</name>
</gene>
<evidence type="ECO:0000313" key="2">
    <source>
        <dbReference type="Proteomes" id="UP000014962"/>
    </source>
</evidence>
<organism evidence="1 2">
    <name type="scientific">Winogradskyella psychrotolerans RS-3</name>
    <dbReference type="NCBI Taxonomy" id="641526"/>
    <lineage>
        <taxon>Bacteria</taxon>
        <taxon>Pseudomonadati</taxon>
        <taxon>Bacteroidota</taxon>
        <taxon>Flavobacteriia</taxon>
        <taxon>Flavobacteriales</taxon>
        <taxon>Flavobacteriaceae</taxon>
        <taxon>Winogradskyella</taxon>
    </lineage>
</organism>
<protein>
    <submittedName>
        <fullName evidence="1">Uncharacterized protein</fullName>
    </submittedName>
</protein>
<name>S7X7T0_9FLAO</name>
<dbReference type="Proteomes" id="UP000014962">
    <property type="component" value="Unassembled WGS sequence"/>
</dbReference>
<dbReference type="EMBL" id="ATMR01000128">
    <property type="protein sequence ID" value="EPR72098.1"/>
    <property type="molecule type" value="Genomic_DNA"/>
</dbReference>